<organism evidence="2">
    <name type="scientific">Solanum chilense</name>
    <name type="common">Tomato</name>
    <name type="synonym">Lycopersicon chilense</name>
    <dbReference type="NCBI Taxonomy" id="4083"/>
    <lineage>
        <taxon>Eukaryota</taxon>
        <taxon>Viridiplantae</taxon>
        <taxon>Streptophyta</taxon>
        <taxon>Embryophyta</taxon>
        <taxon>Tracheophyta</taxon>
        <taxon>Spermatophyta</taxon>
        <taxon>Magnoliopsida</taxon>
        <taxon>eudicotyledons</taxon>
        <taxon>Gunneridae</taxon>
        <taxon>Pentapetalae</taxon>
        <taxon>asterids</taxon>
        <taxon>lamiids</taxon>
        <taxon>Solanales</taxon>
        <taxon>Solanaceae</taxon>
        <taxon>Solanoideae</taxon>
        <taxon>Solaneae</taxon>
        <taxon>Solanum</taxon>
        <taxon>Solanum subgen. Lycopersicon</taxon>
    </lineage>
</organism>
<gene>
    <name evidence="2" type="ORF">EJD97_014889</name>
</gene>
<dbReference type="AlphaFoldDB" id="A0A6N2CD77"/>
<proteinExistence type="predicted"/>
<dbReference type="InterPro" id="IPR056924">
    <property type="entry name" value="SH3_Tf2-1"/>
</dbReference>
<dbReference type="PANTHER" id="PTHR46148">
    <property type="entry name" value="CHROMO DOMAIN-CONTAINING PROTEIN"/>
    <property type="match status" value="1"/>
</dbReference>
<accession>A0A6N2CD77</accession>
<protein>
    <recommendedName>
        <fullName evidence="1">Tf2-1-like SH3-like domain-containing protein</fullName>
    </recommendedName>
</protein>
<dbReference type="Pfam" id="PF24626">
    <property type="entry name" value="SH3_Tf2-1"/>
    <property type="match status" value="1"/>
</dbReference>
<sequence>MNGIMRLIKKGKHSPRYIRHYRISKRLDNVAYQLELPQELEAVNSVFHMSMLKKFLGDTSLILSTVNVWIKDNLSYEEVRVQISDHQVRKLRKKEVASVKVFWRFQFNEEATWNDEEDMKRRYPHRFESRENVYQGIKFYS</sequence>
<dbReference type="PANTHER" id="PTHR46148:SF56">
    <property type="entry name" value="RETROTRANSPOSON PROTEIN"/>
    <property type="match status" value="1"/>
</dbReference>
<feature type="domain" description="Tf2-1-like SH3-like" evidence="1">
    <location>
        <begin position="7"/>
        <end position="55"/>
    </location>
</feature>
<evidence type="ECO:0000259" key="1">
    <source>
        <dbReference type="Pfam" id="PF24626"/>
    </source>
</evidence>
<comment type="caution">
    <text evidence="2">The sequence shown here is derived from an EMBL/GenBank/DDBJ whole genome shotgun (WGS) entry which is preliminary data.</text>
</comment>
<reference evidence="2" key="1">
    <citation type="submission" date="2019-05" db="EMBL/GenBank/DDBJ databases">
        <title>The de novo reference genome and transcriptome assemblies of the wild tomato species Solanum chilense.</title>
        <authorList>
            <person name="Stam R."/>
            <person name="Nosenko T."/>
            <person name="Hoerger A.C."/>
            <person name="Stephan W."/>
            <person name="Seidel M.A."/>
            <person name="Kuhn J.M.M."/>
            <person name="Haberer G."/>
            <person name="Tellier A."/>
        </authorList>
    </citation>
    <scope>NUCLEOTIDE SEQUENCE</scope>
    <source>
        <tissue evidence="2">Mature leaves</tissue>
    </source>
</reference>
<name>A0A6N2CD77_SOLCI</name>
<dbReference type="EMBL" id="RXGB01000039">
    <property type="protein sequence ID" value="TMX05617.1"/>
    <property type="molecule type" value="Genomic_DNA"/>
</dbReference>
<evidence type="ECO:0000313" key="2">
    <source>
        <dbReference type="EMBL" id="TMX05617.1"/>
    </source>
</evidence>